<name>A0A1H9QF81_9LACT</name>
<evidence type="ECO:0000256" key="3">
    <source>
        <dbReference type="ARBA" id="ARBA00023163"/>
    </source>
</evidence>
<keyword evidence="6" id="KW-1185">Reference proteome</keyword>
<dbReference type="OrthoDB" id="368257at2"/>
<keyword evidence="3" id="KW-0804">Transcription</keyword>
<dbReference type="EMBL" id="FOHA01000002">
    <property type="protein sequence ID" value="SER58825.1"/>
    <property type="molecule type" value="Genomic_DNA"/>
</dbReference>
<evidence type="ECO:0000313" key="5">
    <source>
        <dbReference type="EMBL" id="SER58825.1"/>
    </source>
</evidence>
<protein>
    <submittedName>
        <fullName evidence="5">DNA-binding transcriptional regulator, GntR family</fullName>
    </submittedName>
</protein>
<dbReference type="PANTHER" id="PTHR43537">
    <property type="entry name" value="TRANSCRIPTIONAL REGULATOR, GNTR FAMILY"/>
    <property type="match status" value="1"/>
</dbReference>
<dbReference type="GO" id="GO:0003700">
    <property type="term" value="F:DNA-binding transcription factor activity"/>
    <property type="evidence" value="ECO:0007669"/>
    <property type="project" value="InterPro"/>
</dbReference>
<dbReference type="InterPro" id="IPR036388">
    <property type="entry name" value="WH-like_DNA-bd_sf"/>
</dbReference>
<sequence length="220" mass="26128">MLANIGEKKYKNLEEHAYMYLQNKIKLKEILPFERIIELTIAEELNMSRTPVRRAIQKLEQNNFVTIESNKGAVVNPPFIDREKYIQRVEFIELIFIHVINHVEAKSIPLDIQHFSNKLVLMNDYLEKKDYHYFFAIERTFIVEFVALAQNDYMTELVSQTHIDLVSRCNEDIKGVMERNTAQMIPRLMEVMRSMDNQHFMQARKQVRTTINHLLLSAIR</sequence>
<proteinExistence type="predicted"/>
<dbReference type="SMART" id="SM00345">
    <property type="entry name" value="HTH_GNTR"/>
    <property type="match status" value="1"/>
</dbReference>
<dbReference type="AlphaFoldDB" id="A0A1H9QF81"/>
<dbReference type="RefSeq" id="WP_092649765.1">
    <property type="nucleotide sequence ID" value="NZ_FOHA01000002.1"/>
</dbReference>
<dbReference type="STRING" id="142588.SAMN04488559_10231"/>
<keyword evidence="1" id="KW-0805">Transcription regulation</keyword>
<dbReference type="SUPFAM" id="SSF46785">
    <property type="entry name" value="Winged helix' DNA-binding domain"/>
    <property type="match status" value="1"/>
</dbReference>
<feature type="domain" description="HTH gntR-type" evidence="4">
    <location>
        <begin position="11"/>
        <end position="78"/>
    </location>
</feature>
<dbReference type="Proteomes" id="UP000198948">
    <property type="component" value="Unassembled WGS sequence"/>
</dbReference>
<keyword evidence="2 5" id="KW-0238">DNA-binding</keyword>
<dbReference type="Gene3D" id="1.10.10.10">
    <property type="entry name" value="Winged helix-like DNA-binding domain superfamily/Winged helix DNA-binding domain"/>
    <property type="match status" value="1"/>
</dbReference>
<evidence type="ECO:0000259" key="4">
    <source>
        <dbReference type="PROSITE" id="PS50949"/>
    </source>
</evidence>
<evidence type="ECO:0000256" key="2">
    <source>
        <dbReference type="ARBA" id="ARBA00023125"/>
    </source>
</evidence>
<evidence type="ECO:0000256" key="1">
    <source>
        <dbReference type="ARBA" id="ARBA00023015"/>
    </source>
</evidence>
<dbReference type="PANTHER" id="PTHR43537:SF45">
    <property type="entry name" value="GNTR FAMILY REGULATORY PROTEIN"/>
    <property type="match status" value="1"/>
</dbReference>
<accession>A0A1H9QF81</accession>
<dbReference type="GO" id="GO:0003677">
    <property type="term" value="F:DNA binding"/>
    <property type="evidence" value="ECO:0007669"/>
    <property type="project" value="UniProtKB-KW"/>
</dbReference>
<dbReference type="InterPro" id="IPR036390">
    <property type="entry name" value="WH_DNA-bd_sf"/>
</dbReference>
<reference evidence="5 6" key="1">
    <citation type="submission" date="2016-10" db="EMBL/GenBank/DDBJ databases">
        <authorList>
            <person name="de Groot N.N."/>
        </authorList>
    </citation>
    <scope>NUCLEOTIDE SEQUENCE [LARGE SCALE GENOMIC DNA]</scope>
    <source>
        <strain evidence="5 6">DSM 13760</strain>
    </source>
</reference>
<gene>
    <name evidence="5" type="ORF">SAMN04488559_10231</name>
</gene>
<dbReference type="PROSITE" id="PS50949">
    <property type="entry name" value="HTH_GNTR"/>
    <property type="match status" value="1"/>
</dbReference>
<dbReference type="Pfam" id="PF00392">
    <property type="entry name" value="GntR"/>
    <property type="match status" value="1"/>
</dbReference>
<dbReference type="InterPro" id="IPR000524">
    <property type="entry name" value="Tscrpt_reg_HTH_GntR"/>
</dbReference>
<organism evidence="5 6">
    <name type="scientific">Isobaculum melis</name>
    <dbReference type="NCBI Taxonomy" id="142588"/>
    <lineage>
        <taxon>Bacteria</taxon>
        <taxon>Bacillati</taxon>
        <taxon>Bacillota</taxon>
        <taxon>Bacilli</taxon>
        <taxon>Lactobacillales</taxon>
        <taxon>Carnobacteriaceae</taxon>
        <taxon>Isobaculum</taxon>
    </lineage>
</organism>
<evidence type="ECO:0000313" key="6">
    <source>
        <dbReference type="Proteomes" id="UP000198948"/>
    </source>
</evidence>